<evidence type="ECO:0000259" key="1">
    <source>
        <dbReference type="PROSITE" id="PS51199"/>
    </source>
</evidence>
<dbReference type="GO" id="GO:0003678">
    <property type="term" value="F:DNA helicase activity"/>
    <property type="evidence" value="ECO:0007669"/>
    <property type="project" value="InterPro"/>
</dbReference>
<dbReference type="GO" id="GO:0005524">
    <property type="term" value="F:ATP binding"/>
    <property type="evidence" value="ECO:0007669"/>
    <property type="project" value="InterPro"/>
</dbReference>
<dbReference type="EMBL" id="AWQS01000022">
    <property type="protein sequence ID" value="EWT07068.1"/>
    <property type="molecule type" value="Genomic_DNA"/>
</dbReference>
<reference evidence="3" key="1">
    <citation type="submission" date="2013-08" db="EMBL/GenBank/DDBJ databases">
        <title>Intrasporangium oryzae NRRL B-24470.</title>
        <authorList>
            <person name="Liu H."/>
            <person name="Wang G."/>
        </authorList>
    </citation>
    <scope>NUCLEOTIDE SEQUENCE [LARGE SCALE GENOMIC DNA]</scope>
    <source>
        <strain evidence="3">Q5-1</strain>
    </source>
</reference>
<comment type="caution">
    <text evidence="2">The sequence shown here is derived from an EMBL/GenBank/DDBJ whole genome shotgun (WGS) entry which is preliminary data.</text>
</comment>
<dbReference type="GO" id="GO:0005829">
    <property type="term" value="C:cytosol"/>
    <property type="evidence" value="ECO:0007669"/>
    <property type="project" value="TreeGrafter"/>
</dbReference>
<dbReference type="PANTHER" id="PTHR30153:SF2">
    <property type="entry name" value="REPLICATIVE DNA HELICASE"/>
    <property type="match status" value="1"/>
</dbReference>
<keyword evidence="2" id="KW-0067">ATP-binding</keyword>
<dbReference type="InterPro" id="IPR027417">
    <property type="entry name" value="P-loop_NTPase"/>
</dbReference>
<dbReference type="PATRIC" id="fig|584657.3.peg.947"/>
<accession>W9GQI6</accession>
<keyword evidence="3" id="KW-1185">Reference proteome</keyword>
<keyword evidence="2" id="KW-0547">Nucleotide-binding</keyword>
<dbReference type="Pfam" id="PF03796">
    <property type="entry name" value="DnaB_C"/>
    <property type="match status" value="1"/>
</dbReference>
<feature type="domain" description="SF4 helicase" evidence="1">
    <location>
        <begin position="23"/>
        <end position="316"/>
    </location>
</feature>
<name>W9GQI6_9MICO</name>
<dbReference type="PROSITE" id="PS51199">
    <property type="entry name" value="SF4_HELICASE"/>
    <property type="match status" value="1"/>
</dbReference>
<dbReference type="Gene3D" id="3.40.50.300">
    <property type="entry name" value="P-loop containing nucleotide triphosphate hydrolases"/>
    <property type="match status" value="1"/>
</dbReference>
<evidence type="ECO:0000313" key="2">
    <source>
        <dbReference type="EMBL" id="EWT07068.1"/>
    </source>
</evidence>
<dbReference type="SUPFAM" id="SSF52540">
    <property type="entry name" value="P-loop containing nucleoside triphosphate hydrolases"/>
    <property type="match status" value="1"/>
</dbReference>
<organism evidence="2 3">
    <name type="scientific">Intrasporangium chromatireducens Q5-1</name>
    <dbReference type="NCBI Taxonomy" id="584657"/>
    <lineage>
        <taxon>Bacteria</taxon>
        <taxon>Bacillati</taxon>
        <taxon>Actinomycetota</taxon>
        <taxon>Actinomycetes</taxon>
        <taxon>Micrococcales</taxon>
        <taxon>Intrasporangiaceae</taxon>
        <taxon>Intrasporangium</taxon>
    </lineage>
</organism>
<keyword evidence="2" id="KW-0378">Hydrolase</keyword>
<dbReference type="GO" id="GO:0006260">
    <property type="term" value="P:DNA replication"/>
    <property type="evidence" value="ECO:0007669"/>
    <property type="project" value="InterPro"/>
</dbReference>
<sequence length="330" mass="35577">MGAAPRSVATLLEQTDMLLRRGERAGATVWSTGFPLLDEALGGGLRSGELALLGGPQGNGKTMMGLQFVRNVVRAGRTGIIFSYEHQANTLMERLISLEAAESDSGSAASVLEVRRGLETGTAGGSLEELLASMRGGAAAYAALRSYGDRLHIHESSGASTTLNELRAVITDVHDRTGQVPFVLVDYLQKIPVDGASEDERITGAVEGVKDLALDLGVPVVAVSAADKASLAAGRRMRTHDLRGASALAFEADVVMILSDKIDVVSRDHLVYDLANIQRFREWSVLTLEKNRHGRGDVELEFGKDFEHGRFITEGREVRERLIDERIVVS</sequence>
<evidence type="ECO:0000313" key="3">
    <source>
        <dbReference type="Proteomes" id="UP000019494"/>
    </source>
</evidence>
<dbReference type="AlphaFoldDB" id="W9GQI6"/>
<dbReference type="PANTHER" id="PTHR30153">
    <property type="entry name" value="REPLICATIVE DNA HELICASE DNAB"/>
    <property type="match status" value="1"/>
</dbReference>
<dbReference type="InterPro" id="IPR007694">
    <property type="entry name" value="DNA_helicase_DnaB-like_C"/>
</dbReference>
<dbReference type="Proteomes" id="UP000019494">
    <property type="component" value="Unassembled WGS sequence"/>
</dbReference>
<proteinExistence type="predicted"/>
<protein>
    <submittedName>
        <fullName evidence="2">Helicase DnaB</fullName>
    </submittedName>
</protein>
<gene>
    <name evidence="2" type="ORF">N864_12520</name>
</gene>
<keyword evidence="2" id="KW-0347">Helicase</keyword>